<proteinExistence type="predicted"/>
<reference evidence="3" key="1">
    <citation type="submission" date="2009-05" db="EMBL/GenBank/DDBJ databases">
        <title>The genome sequence of Ajellomyces capsulatus strain H143.</title>
        <authorList>
            <person name="Champion M."/>
            <person name="Cuomo C.A."/>
            <person name="Ma L.-J."/>
            <person name="Henn M.R."/>
            <person name="Sil A."/>
            <person name="Goldman B."/>
            <person name="Young S.K."/>
            <person name="Kodira C.D."/>
            <person name="Zeng Q."/>
            <person name="Koehrsen M."/>
            <person name="Alvarado L."/>
            <person name="Berlin A.M."/>
            <person name="Borenstein D."/>
            <person name="Chen Z."/>
            <person name="Engels R."/>
            <person name="Freedman E."/>
            <person name="Gellesch M."/>
            <person name="Goldberg J."/>
            <person name="Griggs A."/>
            <person name="Gujja S."/>
            <person name="Heiman D.I."/>
            <person name="Hepburn T.A."/>
            <person name="Howarth C."/>
            <person name="Jen D."/>
            <person name="Larson L."/>
            <person name="Lewis B."/>
            <person name="Mehta T."/>
            <person name="Park D."/>
            <person name="Pearson M."/>
            <person name="Roberts A."/>
            <person name="Saif S."/>
            <person name="Shea T.D."/>
            <person name="Shenoy N."/>
            <person name="Sisk P."/>
            <person name="Stolte C."/>
            <person name="Sykes S."/>
            <person name="Walk T."/>
            <person name="White J."/>
            <person name="Yandava C."/>
            <person name="Klein B."/>
            <person name="McEwen J.G."/>
            <person name="Puccia R."/>
            <person name="Goldman G.H."/>
            <person name="Felipe M.S."/>
            <person name="Nino-Vega G."/>
            <person name="San-Blas G."/>
            <person name="Taylor J.W."/>
            <person name="Mendoza L."/>
            <person name="Galagan J.E."/>
            <person name="Nusbaum C."/>
            <person name="Birren B.W."/>
        </authorList>
    </citation>
    <scope>NUCLEOTIDE SEQUENCE [LARGE SCALE GENOMIC DNA]</scope>
    <source>
        <strain evidence="3">H143</strain>
    </source>
</reference>
<dbReference type="VEuPathDB" id="FungiDB:HCDG_07212"/>
<dbReference type="EMBL" id="GG692431">
    <property type="protein sequence ID" value="EER38343.1"/>
    <property type="molecule type" value="Genomic_DNA"/>
</dbReference>
<feature type="transmembrane region" description="Helical" evidence="1">
    <location>
        <begin position="78"/>
        <end position="96"/>
    </location>
</feature>
<sequence length="118" mass="13066">MGIVTTRQPQQLRNTVRPQARTPCRVCLLRHKALLGAVGDNKGLLSQIEDKDRAVYYGVTTAWLTLFPPNPPCGQGKVMCFLFVFFFVLVSVPSLGSCTNGRNVDYDEMKTGDEPGFV</sequence>
<keyword evidence="1" id="KW-0472">Membrane</keyword>
<dbReference type="Proteomes" id="UP000002624">
    <property type="component" value="Unassembled WGS sequence"/>
</dbReference>
<dbReference type="AlphaFoldDB" id="C6HM96"/>
<keyword evidence="1" id="KW-0812">Transmembrane</keyword>
<evidence type="ECO:0000313" key="3">
    <source>
        <dbReference type="Proteomes" id="UP000002624"/>
    </source>
</evidence>
<accession>C6HM96</accession>
<organism evidence="2 3">
    <name type="scientific">Ajellomyces capsulatus (strain H143)</name>
    <name type="common">Darling's disease fungus</name>
    <name type="synonym">Histoplasma capsulatum</name>
    <dbReference type="NCBI Taxonomy" id="544712"/>
    <lineage>
        <taxon>Eukaryota</taxon>
        <taxon>Fungi</taxon>
        <taxon>Dikarya</taxon>
        <taxon>Ascomycota</taxon>
        <taxon>Pezizomycotina</taxon>
        <taxon>Eurotiomycetes</taxon>
        <taxon>Eurotiomycetidae</taxon>
        <taxon>Onygenales</taxon>
        <taxon>Ajellomycetaceae</taxon>
        <taxon>Histoplasma</taxon>
    </lineage>
</organism>
<dbReference type="HOGENOM" id="CLU_2072454_0_0_1"/>
<evidence type="ECO:0000256" key="1">
    <source>
        <dbReference type="SAM" id="Phobius"/>
    </source>
</evidence>
<keyword evidence="1" id="KW-1133">Transmembrane helix</keyword>
<gene>
    <name evidence="2" type="ORF">HCDG_07212</name>
</gene>
<evidence type="ECO:0000313" key="2">
    <source>
        <dbReference type="EMBL" id="EER38343.1"/>
    </source>
</evidence>
<name>C6HM96_AJECH</name>
<protein>
    <submittedName>
        <fullName evidence="2">Uncharacterized protein</fullName>
    </submittedName>
</protein>